<evidence type="ECO:0000313" key="2">
    <source>
        <dbReference type="Proteomes" id="UP001283361"/>
    </source>
</evidence>
<organism evidence="1 2">
    <name type="scientific">Elysia crispata</name>
    <name type="common">lettuce slug</name>
    <dbReference type="NCBI Taxonomy" id="231223"/>
    <lineage>
        <taxon>Eukaryota</taxon>
        <taxon>Metazoa</taxon>
        <taxon>Spiralia</taxon>
        <taxon>Lophotrochozoa</taxon>
        <taxon>Mollusca</taxon>
        <taxon>Gastropoda</taxon>
        <taxon>Heterobranchia</taxon>
        <taxon>Euthyneura</taxon>
        <taxon>Panpulmonata</taxon>
        <taxon>Sacoglossa</taxon>
        <taxon>Placobranchoidea</taxon>
        <taxon>Plakobranchidae</taxon>
        <taxon>Elysia</taxon>
    </lineage>
</organism>
<keyword evidence="2" id="KW-1185">Reference proteome</keyword>
<name>A0AAE0XWZ5_9GAST</name>
<dbReference type="AlphaFoldDB" id="A0AAE0XWZ5"/>
<gene>
    <name evidence="1" type="ORF">RRG08_041932</name>
</gene>
<reference evidence="1" key="1">
    <citation type="journal article" date="2023" name="G3 (Bethesda)">
        <title>A reference genome for the long-term kleptoplast-retaining sea slug Elysia crispata morphotype clarki.</title>
        <authorList>
            <person name="Eastman K.E."/>
            <person name="Pendleton A.L."/>
            <person name="Shaikh M.A."/>
            <person name="Suttiyut T."/>
            <person name="Ogas R."/>
            <person name="Tomko P."/>
            <person name="Gavelis G."/>
            <person name="Widhalm J.R."/>
            <person name="Wisecaver J.H."/>
        </authorList>
    </citation>
    <scope>NUCLEOTIDE SEQUENCE</scope>
    <source>
        <strain evidence="1">ECLA1</strain>
    </source>
</reference>
<protein>
    <submittedName>
        <fullName evidence="1">Uncharacterized protein</fullName>
    </submittedName>
</protein>
<dbReference type="EMBL" id="JAWDGP010007375">
    <property type="protein sequence ID" value="KAK3722327.1"/>
    <property type="molecule type" value="Genomic_DNA"/>
</dbReference>
<accession>A0AAE0XWZ5</accession>
<proteinExistence type="predicted"/>
<dbReference type="Proteomes" id="UP001283361">
    <property type="component" value="Unassembled WGS sequence"/>
</dbReference>
<comment type="caution">
    <text evidence="1">The sequence shown here is derived from an EMBL/GenBank/DDBJ whole genome shotgun (WGS) entry which is preliminary data.</text>
</comment>
<evidence type="ECO:0000313" key="1">
    <source>
        <dbReference type="EMBL" id="KAK3722327.1"/>
    </source>
</evidence>
<sequence length="154" mass="16849">MIVSIRKTASVGTKFIKISTIIDKSGTETEVDRTGSREAQITKVALLLSSLASEWTSRTRETARCAPPSYCKTRTLTAKHNPDNSLKYFTTEKQQSLQSSCEAAVRVVGDVSCDVSQDCCCARKQIKGSCTTSECIVCVHVWMFAIPSSDQRTG</sequence>